<dbReference type="KEGG" id="mop:Mesop_3950"/>
<dbReference type="EMBL" id="CP002279">
    <property type="protein sequence ID" value="AEH88387.1"/>
    <property type="molecule type" value="Genomic_DNA"/>
</dbReference>
<sequence length="437" mass="46000">MFSINLVTGFFSALLMTSVAVAGPQAAQVKADAKTSDSKTADAKTAASRRLDDSSLRVMIGQMILVGFNGVSADAASVVAVRQEIADGSIGGIMYLSDNVSDRTHVAAMNAAFLAANRKLPPFISVDEEGGAIARLTADNGFHEVPAAVDVASKFSPRGAYELYSRLATDLREWGFNLNFGPVADLNVNPANPIIGKLGRSFSANPEIVAQYGAAFVRAHRDAGVVTTLKHFPGHGSSSTDSHKGLADVSGTWSSQELIPFRKLINAGYADSVMVGHLYDRALQKGEAVGPASLSSAIVTGLLRKDLGFEGVVFSDDLQMDAVENSYSFGGAVVRAVEAGDDILIFSNHKNPDADLPEKVIDILMAEARRNPVVAANIVKSFAKISALKASLAQRGGPMIDLLSTKSITPDPGNEVTPADVEMVRRDMALKVVGLPG</sequence>
<dbReference type="InterPro" id="IPR017853">
    <property type="entry name" value="GH"/>
</dbReference>
<comment type="similarity">
    <text evidence="2">Belongs to the glycosyl hydrolase 3 family.</text>
</comment>
<dbReference type="STRING" id="536019.Mesop_3950"/>
<evidence type="ECO:0000256" key="6">
    <source>
        <dbReference type="SAM" id="SignalP"/>
    </source>
</evidence>
<accession>F7Y3J4</accession>
<dbReference type="GO" id="GO:0009254">
    <property type="term" value="P:peptidoglycan turnover"/>
    <property type="evidence" value="ECO:0007669"/>
    <property type="project" value="TreeGrafter"/>
</dbReference>
<dbReference type="EC" id="3.2.1.52" evidence="3"/>
<evidence type="ECO:0000313" key="8">
    <source>
        <dbReference type="EMBL" id="AEH88387.1"/>
    </source>
</evidence>
<evidence type="ECO:0000256" key="5">
    <source>
        <dbReference type="ARBA" id="ARBA00023295"/>
    </source>
</evidence>
<comment type="catalytic activity">
    <reaction evidence="1">
        <text>Hydrolysis of terminal non-reducing N-acetyl-D-hexosamine residues in N-acetyl-beta-D-hexosaminides.</text>
        <dbReference type="EC" id="3.2.1.52"/>
    </reaction>
</comment>
<evidence type="ECO:0000256" key="4">
    <source>
        <dbReference type="ARBA" id="ARBA00022801"/>
    </source>
</evidence>
<keyword evidence="4 8" id="KW-0378">Hydrolase</keyword>
<organism evidence="8 9">
    <name type="scientific">Mesorhizobium opportunistum (strain LMG 24607 / HAMBI 3007 / WSM2075)</name>
    <dbReference type="NCBI Taxonomy" id="536019"/>
    <lineage>
        <taxon>Bacteria</taxon>
        <taxon>Pseudomonadati</taxon>
        <taxon>Pseudomonadota</taxon>
        <taxon>Alphaproteobacteria</taxon>
        <taxon>Hyphomicrobiales</taxon>
        <taxon>Phyllobacteriaceae</taxon>
        <taxon>Mesorhizobium</taxon>
    </lineage>
</organism>
<evidence type="ECO:0000256" key="3">
    <source>
        <dbReference type="ARBA" id="ARBA00012663"/>
    </source>
</evidence>
<dbReference type="GO" id="GO:0005975">
    <property type="term" value="P:carbohydrate metabolic process"/>
    <property type="evidence" value="ECO:0007669"/>
    <property type="project" value="InterPro"/>
</dbReference>
<dbReference type="SUPFAM" id="SSF51445">
    <property type="entry name" value="(Trans)glycosidases"/>
    <property type="match status" value="1"/>
</dbReference>
<dbReference type="Proteomes" id="UP000001623">
    <property type="component" value="Chromosome"/>
</dbReference>
<dbReference type="GO" id="GO:0004563">
    <property type="term" value="F:beta-N-acetylhexosaminidase activity"/>
    <property type="evidence" value="ECO:0007669"/>
    <property type="project" value="UniProtKB-EC"/>
</dbReference>
<dbReference type="PANTHER" id="PTHR30480">
    <property type="entry name" value="BETA-HEXOSAMINIDASE-RELATED"/>
    <property type="match status" value="1"/>
</dbReference>
<dbReference type="eggNOG" id="COG1472">
    <property type="taxonomic scope" value="Bacteria"/>
</dbReference>
<dbReference type="InterPro" id="IPR036962">
    <property type="entry name" value="Glyco_hydro_3_N_sf"/>
</dbReference>
<proteinExistence type="inferred from homology"/>
<evidence type="ECO:0000313" key="9">
    <source>
        <dbReference type="Proteomes" id="UP000001623"/>
    </source>
</evidence>
<protein>
    <recommendedName>
        <fullName evidence="3">beta-N-acetylhexosaminidase</fullName>
        <ecNumber evidence="3">3.2.1.52</ecNumber>
    </recommendedName>
</protein>
<dbReference type="HOGENOM" id="CLU_008392_0_2_5"/>
<evidence type="ECO:0000256" key="2">
    <source>
        <dbReference type="ARBA" id="ARBA00005336"/>
    </source>
</evidence>
<dbReference type="InterPro" id="IPR001764">
    <property type="entry name" value="Glyco_hydro_3_N"/>
</dbReference>
<dbReference type="PANTHER" id="PTHR30480:SF13">
    <property type="entry name" value="BETA-HEXOSAMINIDASE"/>
    <property type="match status" value="1"/>
</dbReference>
<dbReference type="Gene3D" id="3.20.20.300">
    <property type="entry name" value="Glycoside hydrolase, family 3, N-terminal domain"/>
    <property type="match status" value="1"/>
</dbReference>
<reference evidence="8 9" key="1">
    <citation type="submission" date="2010-10" db="EMBL/GenBank/DDBJ databases">
        <title>Complete sequence of Mesorhizobium opportunistum WSM2075.</title>
        <authorList>
            <consortium name="US DOE Joint Genome Institute"/>
            <person name="Lucas S."/>
            <person name="Copeland A."/>
            <person name="Lapidus A."/>
            <person name="Cheng J.-F."/>
            <person name="Bruce D."/>
            <person name="Goodwin L."/>
            <person name="Pitluck S."/>
            <person name="Chertkov O."/>
            <person name="Misra M."/>
            <person name="Detter J.C."/>
            <person name="Han C."/>
            <person name="Tapia R."/>
            <person name="Land M."/>
            <person name="Hauser L."/>
            <person name="Kyrpides N."/>
            <person name="Ovchinnikova G."/>
            <person name="Mavrommatis K.M."/>
            <person name="Tiwari R.P."/>
            <person name="Howieson J.G."/>
            <person name="O'Hara G.W."/>
            <person name="Nandasena K.G."/>
            <person name="Woyke T."/>
        </authorList>
    </citation>
    <scope>NUCLEOTIDE SEQUENCE [LARGE SCALE GENOMIC DNA]</scope>
    <source>
        <strain evidence="9">LMG 24607 / HAMBI 3007 / WSM2075</strain>
    </source>
</reference>
<feature type="domain" description="Glycoside hydrolase family 3 N-terminal" evidence="7">
    <location>
        <begin position="56"/>
        <end position="351"/>
    </location>
</feature>
<keyword evidence="5" id="KW-0326">Glycosidase</keyword>
<dbReference type="AlphaFoldDB" id="F7Y3J4"/>
<dbReference type="InterPro" id="IPR050226">
    <property type="entry name" value="NagZ_Beta-hexosaminidase"/>
</dbReference>
<feature type="chain" id="PRO_5003366321" description="beta-N-acetylhexosaminidase" evidence="6">
    <location>
        <begin position="23"/>
        <end position="437"/>
    </location>
</feature>
<dbReference type="Pfam" id="PF00933">
    <property type="entry name" value="Glyco_hydro_3"/>
    <property type="match status" value="1"/>
</dbReference>
<feature type="signal peptide" evidence="6">
    <location>
        <begin position="1"/>
        <end position="22"/>
    </location>
</feature>
<dbReference type="RefSeq" id="WP_013895069.1">
    <property type="nucleotide sequence ID" value="NC_015675.1"/>
</dbReference>
<evidence type="ECO:0000259" key="7">
    <source>
        <dbReference type="Pfam" id="PF00933"/>
    </source>
</evidence>
<keyword evidence="6" id="KW-0732">Signal</keyword>
<evidence type="ECO:0000256" key="1">
    <source>
        <dbReference type="ARBA" id="ARBA00001231"/>
    </source>
</evidence>
<name>F7Y3J4_MESOW</name>
<gene>
    <name evidence="8" type="ordered locus">Mesop_3950</name>
</gene>